<reference evidence="1 3" key="1">
    <citation type="submission" date="2008-03" db="EMBL/GenBank/DDBJ databases">
        <title>Annotation of Ixodes scapularis.</title>
        <authorList>
            <consortium name="Ixodes scapularis Genome Project Consortium"/>
            <person name="Caler E."/>
            <person name="Hannick L.I."/>
            <person name="Bidwell S."/>
            <person name="Joardar V."/>
            <person name="Thiagarajan M."/>
            <person name="Amedeo P."/>
            <person name="Galinsky K.J."/>
            <person name="Schobel S."/>
            <person name="Inman J."/>
            <person name="Hostetler J."/>
            <person name="Miller J."/>
            <person name="Hammond M."/>
            <person name="Megy K."/>
            <person name="Lawson D."/>
            <person name="Kodira C."/>
            <person name="Sutton G."/>
            <person name="Meyer J."/>
            <person name="Hill C.A."/>
            <person name="Birren B."/>
            <person name="Nene V."/>
            <person name="Collins F."/>
            <person name="Alarcon-Chaidez F."/>
            <person name="Wikel S."/>
            <person name="Strausberg R."/>
        </authorList>
    </citation>
    <scope>NUCLEOTIDE SEQUENCE [LARGE SCALE GENOMIC DNA]</scope>
    <source>
        <strain evidence="3">Wikel</strain>
        <strain evidence="1">Wikel colony</strain>
    </source>
</reference>
<protein>
    <submittedName>
        <fullName evidence="1 2">Uncharacterized protein</fullName>
    </submittedName>
</protein>
<dbReference type="STRING" id="6945.B7P3K0"/>
<organism>
    <name type="scientific">Ixodes scapularis</name>
    <name type="common">Black-legged tick</name>
    <name type="synonym">Deer tick</name>
    <dbReference type="NCBI Taxonomy" id="6945"/>
    <lineage>
        <taxon>Eukaryota</taxon>
        <taxon>Metazoa</taxon>
        <taxon>Ecdysozoa</taxon>
        <taxon>Arthropoda</taxon>
        <taxon>Chelicerata</taxon>
        <taxon>Arachnida</taxon>
        <taxon>Acari</taxon>
        <taxon>Parasitiformes</taxon>
        <taxon>Ixodida</taxon>
        <taxon>Ixodoidea</taxon>
        <taxon>Ixodidae</taxon>
        <taxon>Ixodinae</taxon>
        <taxon>Ixodes</taxon>
    </lineage>
</organism>
<dbReference type="EnsemblMetazoa" id="ISCW000225-RA">
    <property type="protein sequence ID" value="ISCW000225-PA"/>
    <property type="gene ID" value="ISCW000225"/>
</dbReference>
<dbReference type="EMBL" id="ABJB010190731">
    <property type="status" value="NOT_ANNOTATED_CDS"/>
    <property type="molecule type" value="Genomic_DNA"/>
</dbReference>
<dbReference type="Proteomes" id="UP000001555">
    <property type="component" value="Unassembled WGS sequence"/>
</dbReference>
<evidence type="ECO:0000313" key="3">
    <source>
        <dbReference type="Proteomes" id="UP000001555"/>
    </source>
</evidence>
<dbReference type="OrthoDB" id="300641at2759"/>
<gene>
    <name evidence="1" type="ORF">IscW_ISCW000225</name>
</gene>
<evidence type="ECO:0000313" key="1">
    <source>
        <dbReference type="EMBL" id="EEC01172.1"/>
    </source>
</evidence>
<dbReference type="VEuPathDB" id="VectorBase:ISCW000225"/>
<dbReference type="VEuPathDB" id="VectorBase:ISCP_030937"/>
<reference evidence="2" key="2">
    <citation type="submission" date="2020-05" db="UniProtKB">
        <authorList>
            <consortium name="EnsemblMetazoa"/>
        </authorList>
    </citation>
    <scope>IDENTIFICATION</scope>
    <source>
        <strain evidence="2">wikel</strain>
    </source>
</reference>
<proteinExistence type="predicted"/>
<accession>B7P3K0</accession>
<dbReference type="AlphaFoldDB" id="B7P3K0"/>
<name>B7P3K0_IXOSC</name>
<dbReference type="EMBL" id="ABJB010502430">
    <property type="status" value="NOT_ANNOTATED_CDS"/>
    <property type="molecule type" value="Genomic_DNA"/>
</dbReference>
<evidence type="ECO:0000313" key="2">
    <source>
        <dbReference type="EnsemblMetazoa" id="ISCW000225-PA"/>
    </source>
</evidence>
<dbReference type="InParanoid" id="B7P3K0"/>
<dbReference type="VEuPathDB" id="VectorBase:ISCI000225"/>
<sequence>MYGSFVLKHPALRGAHSQFLGPSSAVSYLISLVWSEQTFNSPAQLWKASSTHSFKDYQGAHTLELVPCLASADQDYAYPPEGVCSPLDPIR</sequence>
<keyword evidence="3" id="KW-1185">Reference proteome</keyword>
<dbReference type="HOGENOM" id="CLU_2429497_0_0_1"/>
<dbReference type="PaxDb" id="6945-B7P3K0"/>
<dbReference type="EMBL" id="DS629255">
    <property type="protein sequence ID" value="EEC01172.1"/>
    <property type="molecule type" value="Genomic_DNA"/>
</dbReference>